<dbReference type="STRING" id="1817822.A2826_02255"/>
<dbReference type="EMBL" id="MFEI01000028">
    <property type="protein sequence ID" value="OGE80529.1"/>
    <property type="molecule type" value="Genomic_DNA"/>
</dbReference>
<organism evidence="1 2">
    <name type="scientific">Candidatus Doudnabacteria bacterium RIFCSPHIGHO2_01_FULL_43_23</name>
    <dbReference type="NCBI Taxonomy" id="1817822"/>
    <lineage>
        <taxon>Bacteria</taxon>
        <taxon>Candidatus Doudnaibacteriota</taxon>
    </lineage>
</organism>
<protein>
    <submittedName>
        <fullName evidence="1">Uncharacterized protein</fullName>
    </submittedName>
</protein>
<dbReference type="AlphaFoldDB" id="A0A1F5NS85"/>
<sequence length="60" mass="6858">MAEKYMRICPNTIDKKPIIDYSLSTEGSLFVKGGHFENRIKACKRSSKLATNRRGEHTND</sequence>
<accession>A0A1F5NS85</accession>
<reference evidence="1 2" key="1">
    <citation type="journal article" date="2016" name="Nat. Commun.">
        <title>Thousands of microbial genomes shed light on interconnected biogeochemical processes in an aquifer system.</title>
        <authorList>
            <person name="Anantharaman K."/>
            <person name="Brown C.T."/>
            <person name="Hug L.A."/>
            <person name="Sharon I."/>
            <person name="Castelle C.J."/>
            <person name="Probst A.J."/>
            <person name="Thomas B.C."/>
            <person name="Singh A."/>
            <person name="Wilkins M.J."/>
            <person name="Karaoz U."/>
            <person name="Brodie E.L."/>
            <person name="Williams K.H."/>
            <person name="Hubbard S.S."/>
            <person name="Banfield J.F."/>
        </authorList>
    </citation>
    <scope>NUCLEOTIDE SEQUENCE [LARGE SCALE GENOMIC DNA]</scope>
</reference>
<evidence type="ECO:0000313" key="2">
    <source>
        <dbReference type="Proteomes" id="UP000177912"/>
    </source>
</evidence>
<comment type="caution">
    <text evidence="1">The sequence shown here is derived from an EMBL/GenBank/DDBJ whole genome shotgun (WGS) entry which is preliminary data.</text>
</comment>
<dbReference type="Proteomes" id="UP000177912">
    <property type="component" value="Unassembled WGS sequence"/>
</dbReference>
<evidence type="ECO:0000313" key="1">
    <source>
        <dbReference type="EMBL" id="OGE80529.1"/>
    </source>
</evidence>
<name>A0A1F5NS85_9BACT</name>
<gene>
    <name evidence="1" type="ORF">A2826_02255</name>
</gene>
<proteinExistence type="predicted"/>